<protein>
    <submittedName>
        <fullName evidence="1">Uncharacterized protein</fullName>
    </submittedName>
</protein>
<sequence length="145" mass="16578">MLIRAAEPDNAATRHRCSERNAPSWLFCLLLRSLTAQRHSGERTHAALRYCCCCYSLRVDVRSPADRLPLLKHKSLLTNGCRLPVTKWCVDEETEQEAGLALAACHQFNPERRAGLIISVRQIARRTRTPSMKNRMSYGDKRHGY</sequence>
<proteinExistence type="predicted"/>
<keyword evidence="2" id="KW-1185">Reference proteome</keyword>
<evidence type="ECO:0000313" key="1">
    <source>
        <dbReference type="EMBL" id="TUC86176.1"/>
    </source>
</evidence>
<dbReference type="AlphaFoldDB" id="A0A556VW75"/>
<dbReference type="EMBL" id="VCAZ01000341">
    <property type="protein sequence ID" value="TUC86176.1"/>
    <property type="molecule type" value="Genomic_DNA"/>
</dbReference>
<comment type="caution">
    <text evidence="1">The sequence shown here is derived from an EMBL/GenBank/DDBJ whole genome shotgun (WGS) entry which is preliminary data.</text>
</comment>
<gene>
    <name evidence="1" type="ORF">Baya_16685</name>
</gene>
<accession>A0A556VW75</accession>
<evidence type="ECO:0000313" key="2">
    <source>
        <dbReference type="Proteomes" id="UP000319801"/>
    </source>
</evidence>
<dbReference type="Proteomes" id="UP000319801">
    <property type="component" value="Unassembled WGS sequence"/>
</dbReference>
<name>A0A556VW75_BAGYA</name>
<reference evidence="1 2" key="1">
    <citation type="journal article" date="2019" name="Genome Biol. Evol.">
        <title>Whole-Genome Sequencing of the Giant Devil Catfish, Bagarius yarrelli.</title>
        <authorList>
            <person name="Jiang W."/>
            <person name="Lv Y."/>
            <person name="Cheng L."/>
            <person name="Yang K."/>
            <person name="Chao B."/>
            <person name="Wang X."/>
            <person name="Li Y."/>
            <person name="Pan X."/>
            <person name="You X."/>
            <person name="Zhang Y."/>
            <person name="Yang J."/>
            <person name="Li J."/>
            <person name="Zhang X."/>
            <person name="Liu S."/>
            <person name="Sun C."/>
            <person name="Yang J."/>
            <person name="Shi Q."/>
        </authorList>
    </citation>
    <scope>NUCLEOTIDE SEQUENCE [LARGE SCALE GENOMIC DNA]</scope>
    <source>
        <strain evidence="1">JWS20170419001</strain>
        <tissue evidence="1">Muscle</tissue>
    </source>
</reference>
<organism evidence="1 2">
    <name type="scientific">Bagarius yarrelli</name>
    <name type="common">Goonch</name>
    <name type="synonym">Bagrus yarrelli</name>
    <dbReference type="NCBI Taxonomy" id="175774"/>
    <lineage>
        <taxon>Eukaryota</taxon>
        <taxon>Metazoa</taxon>
        <taxon>Chordata</taxon>
        <taxon>Craniata</taxon>
        <taxon>Vertebrata</taxon>
        <taxon>Euteleostomi</taxon>
        <taxon>Actinopterygii</taxon>
        <taxon>Neopterygii</taxon>
        <taxon>Teleostei</taxon>
        <taxon>Ostariophysi</taxon>
        <taxon>Siluriformes</taxon>
        <taxon>Sisoridae</taxon>
        <taxon>Sisorinae</taxon>
        <taxon>Bagarius</taxon>
    </lineage>
</organism>